<sequence>MYYIVEGGEMGEIRVQVELENFADRYLYTKNKLLESEIRKYTTTALVDTGAVMLMLPRDIVEELNLKILRKAIVRYADERKDELDVAGTVTIKIGNRFMNTDCIVVPPTSEPLIGQTILAGLDLIADCQRQTLSPRPESPILPLLNMK</sequence>
<dbReference type="Gene3D" id="2.40.70.10">
    <property type="entry name" value="Acid Proteases"/>
    <property type="match status" value="1"/>
</dbReference>
<dbReference type="Proteomes" id="UP000060487">
    <property type="component" value="Unassembled WGS sequence"/>
</dbReference>
<comment type="caution">
    <text evidence="1">The sequence shown here is derived from an EMBL/GenBank/DDBJ whole genome shotgun (WGS) entry which is preliminary data.</text>
</comment>
<organism evidence="1 2">
    <name type="scientific">Candidatus Magnetominusculus xianensis</name>
    <dbReference type="NCBI Taxonomy" id="1748249"/>
    <lineage>
        <taxon>Bacteria</taxon>
        <taxon>Pseudomonadati</taxon>
        <taxon>Nitrospirota</taxon>
        <taxon>Nitrospiria</taxon>
        <taxon>Nitrospirales</taxon>
        <taxon>Nitrospiraceae</taxon>
        <taxon>Candidatus Magnetominusculus</taxon>
    </lineage>
</organism>
<protein>
    <submittedName>
        <fullName evidence="1">Peptidase</fullName>
    </submittedName>
</protein>
<dbReference type="Pfam" id="PF13975">
    <property type="entry name" value="gag-asp_proteas"/>
    <property type="match status" value="1"/>
</dbReference>
<name>A0ABR5SG01_9BACT</name>
<accession>A0ABR5SG01</accession>
<dbReference type="SUPFAM" id="SSF50630">
    <property type="entry name" value="Acid proteases"/>
    <property type="match status" value="1"/>
</dbReference>
<dbReference type="RefSeq" id="WP_085052014.1">
    <property type="nucleotide sequence ID" value="NZ_LNQR01000053.1"/>
</dbReference>
<evidence type="ECO:0000313" key="1">
    <source>
        <dbReference type="EMBL" id="KWT87100.1"/>
    </source>
</evidence>
<gene>
    <name evidence="1" type="ORF">ASN18_1389</name>
</gene>
<dbReference type="EMBL" id="LNQR01000053">
    <property type="protein sequence ID" value="KWT87100.1"/>
    <property type="molecule type" value="Genomic_DNA"/>
</dbReference>
<reference evidence="1 2" key="1">
    <citation type="submission" date="2015-11" db="EMBL/GenBank/DDBJ databases">
        <authorList>
            <person name="Lin W."/>
        </authorList>
    </citation>
    <scope>NUCLEOTIDE SEQUENCE [LARGE SCALE GENOMIC DNA]</scope>
    <source>
        <strain evidence="1 2">HCH-1</strain>
    </source>
</reference>
<dbReference type="InterPro" id="IPR021109">
    <property type="entry name" value="Peptidase_aspartic_dom_sf"/>
</dbReference>
<dbReference type="CDD" id="cd00303">
    <property type="entry name" value="retropepsin_like"/>
    <property type="match status" value="1"/>
</dbReference>
<proteinExistence type="predicted"/>
<keyword evidence="2" id="KW-1185">Reference proteome</keyword>
<evidence type="ECO:0000313" key="2">
    <source>
        <dbReference type="Proteomes" id="UP000060487"/>
    </source>
</evidence>